<dbReference type="Gene3D" id="3.40.50.1000">
    <property type="entry name" value="HAD superfamily/HAD-like"/>
    <property type="match status" value="1"/>
</dbReference>
<reference evidence="1 2" key="1">
    <citation type="submission" date="2018-06" db="EMBL/GenBank/DDBJ databases">
        <authorList>
            <consortium name="Pathogen Informatics"/>
            <person name="Doyle S."/>
        </authorList>
    </citation>
    <scope>NUCLEOTIDE SEQUENCE [LARGE SCALE GENOMIC DNA]</scope>
    <source>
        <strain evidence="1 2">NCTC13294</strain>
    </source>
</reference>
<keyword evidence="1" id="KW-0378">Hydrolase</keyword>
<dbReference type="EC" id="3.1.3.-" evidence="1"/>
<sequence length="225" mass="25124">MKPVIKAVALDKDGVVFDTERLIYRAFRELIVRERLPIRPELFEELVGKPPQVYLQVLNEALGQAMSLDDFIARWFALRDEIFANEGAPFMPGADALIASLHARGVPLALVTGDFRRNVERDFARSSRPELFACFAHVITYEDVANPKPDPEPYRRAAEALGVDPANLLVVEDSPPGVEAAITAGCLTLILPGYGMISPDLAARAWRTIRHHDEVLRLFDEYGSR</sequence>
<dbReference type="CDD" id="cd07505">
    <property type="entry name" value="HAD_BPGM-like"/>
    <property type="match status" value="1"/>
</dbReference>
<dbReference type="AlphaFoldDB" id="A0A381E0P7"/>
<accession>A0A381E0P7</accession>
<protein>
    <submittedName>
        <fullName evidence="1">Phosphorylated carbohydrates phosphatase TM_1254</fullName>
        <ecNumber evidence="1">3.1.3.-</ecNumber>
    </submittedName>
</protein>
<evidence type="ECO:0000313" key="2">
    <source>
        <dbReference type="Proteomes" id="UP000254572"/>
    </source>
</evidence>
<organism evidence="1 2">
    <name type="scientific">Cardiobacterium valvarum</name>
    <dbReference type="NCBI Taxonomy" id="194702"/>
    <lineage>
        <taxon>Bacteria</taxon>
        <taxon>Pseudomonadati</taxon>
        <taxon>Pseudomonadota</taxon>
        <taxon>Gammaproteobacteria</taxon>
        <taxon>Cardiobacteriales</taxon>
        <taxon>Cardiobacteriaceae</taxon>
        <taxon>Cardiobacterium</taxon>
    </lineage>
</organism>
<proteinExistence type="predicted"/>
<dbReference type="GO" id="GO:0016787">
    <property type="term" value="F:hydrolase activity"/>
    <property type="evidence" value="ECO:0007669"/>
    <property type="project" value="UniProtKB-KW"/>
</dbReference>
<dbReference type="SFLD" id="SFLDG01129">
    <property type="entry name" value="C1.5:_HAD__Beta-PGM__Phosphata"/>
    <property type="match status" value="1"/>
</dbReference>
<dbReference type="SUPFAM" id="SSF56784">
    <property type="entry name" value="HAD-like"/>
    <property type="match status" value="1"/>
</dbReference>
<dbReference type="InterPro" id="IPR023198">
    <property type="entry name" value="PGP-like_dom2"/>
</dbReference>
<dbReference type="NCBIfam" id="TIGR01509">
    <property type="entry name" value="HAD-SF-IA-v3"/>
    <property type="match status" value="1"/>
</dbReference>
<dbReference type="OrthoDB" id="9800058at2"/>
<dbReference type="PRINTS" id="PR00413">
    <property type="entry name" value="HADHALOGNASE"/>
</dbReference>
<dbReference type="Pfam" id="PF00702">
    <property type="entry name" value="Hydrolase"/>
    <property type="match status" value="1"/>
</dbReference>
<dbReference type="InterPro" id="IPR006439">
    <property type="entry name" value="HAD-SF_hydro_IA"/>
</dbReference>
<dbReference type="Gene3D" id="1.10.150.240">
    <property type="entry name" value="Putative phosphatase, domain 2"/>
    <property type="match status" value="1"/>
</dbReference>
<dbReference type="InterPro" id="IPR036412">
    <property type="entry name" value="HAD-like_sf"/>
</dbReference>
<dbReference type="EMBL" id="UFUW01000001">
    <property type="protein sequence ID" value="SUX19434.1"/>
    <property type="molecule type" value="Genomic_DNA"/>
</dbReference>
<dbReference type="PANTHER" id="PTHR18901:SF38">
    <property type="entry name" value="PSEUDOURIDINE-5'-PHOSPHATASE"/>
    <property type="match status" value="1"/>
</dbReference>
<keyword evidence="2" id="KW-1185">Reference proteome</keyword>
<gene>
    <name evidence="1" type="ORF">NCTC13294_00512</name>
</gene>
<dbReference type="SFLD" id="SFLDS00003">
    <property type="entry name" value="Haloacid_Dehalogenase"/>
    <property type="match status" value="1"/>
</dbReference>
<dbReference type="InterPro" id="IPR023214">
    <property type="entry name" value="HAD_sf"/>
</dbReference>
<dbReference type="Proteomes" id="UP000254572">
    <property type="component" value="Unassembled WGS sequence"/>
</dbReference>
<evidence type="ECO:0000313" key="1">
    <source>
        <dbReference type="EMBL" id="SUX19434.1"/>
    </source>
</evidence>
<dbReference type="PANTHER" id="PTHR18901">
    <property type="entry name" value="2-DEOXYGLUCOSE-6-PHOSPHATE PHOSPHATASE 2"/>
    <property type="match status" value="1"/>
</dbReference>
<name>A0A381E0P7_9GAMM</name>
<dbReference type="RefSeq" id="WP_115610793.1">
    <property type="nucleotide sequence ID" value="NZ_JBHLZC010000001.1"/>
</dbReference>